<protein>
    <submittedName>
        <fullName evidence="2">Uncharacterized protein</fullName>
    </submittedName>
</protein>
<accession>A0A0G4G0J6</accession>
<dbReference type="VEuPathDB" id="CryptoDB:Cvel_19555"/>
<name>A0A0G4G0J6_9ALVE</name>
<organism evidence="2">
    <name type="scientific">Chromera velia CCMP2878</name>
    <dbReference type="NCBI Taxonomy" id="1169474"/>
    <lineage>
        <taxon>Eukaryota</taxon>
        <taxon>Sar</taxon>
        <taxon>Alveolata</taxon>
        <taxon>Colpodellida</taxon>
        <taxon>Chromeraceae</taxon>
        <taxon>Chromera</taxon>
    </lineage>
</organism>
<sequence>MGKRKNRLRGEDGRFLPATPTPEENSGGSSNLSDAVAAIAKSTEVLLTMAVAQQQASTAAATPSPSSSTVLSPSPSAFHNLKFEKWECKLKYEDRSYAGRQKIISSFEDHLRQQPSATAVVVAFAFHSGLESFPELHNLISELPSPFRDDYEYMKNKILKASGEQEEKRLVDSFQSLATLSSSQSPNAKHYGNAVETACQRIAILSLREERVCTYSGNGDENDDSNWKVV</sequence>
<dbReference type="PhylomeDB" id="A0A0G4G0J6"/>
<dbReference type="EMBL" id="CDMZ01000767">
    <property type="protein sequence ID" value="CEM21053.1"/>
    <property type="molecule type" value="Genomic_DNA"/>
</dbReference>
<evidence type="ECO:0000256" key="1">
    <source>
        <dbReference type="SAM" id="MobiDB-lite"/>
    </source>
</evidence>
<proteinExistence type="predicted"/>
<evidence type="ECO:0000313" key="2">
    <source>
        <dbReference type="EMBL" id="CEM21053.1"/>
    </source>
</evidence>
<feature type="region of interest" description="Disordered" evidence="1">
    <location>
        <begin position="1"/>
        <end position="31"/>
    </location>
</feature>
<gene>
    <name evidence="2" type="ORF">Cvel_19555</name>
</gene>
<reference evidence="2" key="1">
    <citation type="submission" date="2014-11" db="EMBL/GenBank/DDBJ databases">
        <authorList>
            <person name="Otto D Thomas"/>
            <person name="Naeem Raeece"/>
        </authorList>
    </citation>
    <scope>NUCLEOTIDE SEQUENCE</scope>
</reference>
<dbReference type="AlphaFoldDB" id="A0A0G4G0J6"/>
<feature type="compositionally biased region" description="Polar residues" evidence="1">
    <location>
        <begin position="22"/>
        <end position="31"/>
    </location>
</feature>